<dbReference type="AlphaFoldDB" id="A0A4Y2V4U6"/>
<accession>A0A4Y2V4U6</accession>
<keyword evidence="2" id="KW-1185">Reference proteome</keyword>
<dbReference type="EMBL" id="BGPR01043651">
    <property type="protein sequence ID" value="GBO20273.1"/>
    <property type="molecule type" value="Genomic_DNA"/>
</dbReference>
<name>A0A4Y2V4U6_ARAVE</name>
<evidence type="ECO:0000313" key="2">
    <source>
        <dbReference type="Proteomes" id="UP000499080"/>
    </source>
</evidence>
<comment type="caution">
    <text evidence="1">The sequence shown here is derived from an EMBL/GenBank/DDBJ whole genome shotgun (WGS) entry which is preliminary data.</text>
</comment>
<sequence>KSLASKLPTEGEAFEEKVELWRLKILRDTQSKLKVQKSIESDDTLFGAGDMPEET</sequence>
<proteinExistence type="predicted"/>
<protein>
    <submittedName>
        <fullName evidence="1">Uncharacterized protein</fullName>
    </submittedName>
</protein>
<evidence type="ECO:0000313" key="1">
    <source>
        <dbReference type="EMBL" id="GBO20273.1"/>
    </source>
</evidence>
<feature type="non-terminal residue" evidence="1">
    <location>
        <position position="1"/>
    </location>
</feature>
<gene>
    <name evidence="1" type="ORF">AVEN_152629_1</name>
</gene>
<reference evidence="1 2" key="1">
    <citation type="journal article" date="2019" name="Sci. Rep.">
        <title>Orb-weaving spider Araneus ventricosus genome elucidates the spidroin gene catalogue.</title>
        <authorList>
            <person name="Kono N."/>
            <person name="Nakamura H."/>
            <person name="Ohtoshi R."/>
            <person name="Moran D.A.P."/>
            <person name="Shinohara A."/>
            <person name="Yoshida Y."/>
            <person name="Fujiwara M."/>
            <person name="Mori M."/>
            <person name="Tomita M."/>
            <person name="Arakawa K."/>
        </authorList>
    </citation>
    <scope>NUCLEOTIDE SEQUENCE [LARGE SCALE GENOMIC DNA]</scope>
</reference>
<organism evidence="1 2">
    <name type="scientific">Araneus ventricosus</name>
    <name type="common">Orbweaver spider</name>
    <name type="synonym">Epeira ventricosa</name>
    <dbReference type="NCBI Taxonomy" id="182803"/>
    <lineage>
        <taxon>Eukaryota</taxon>
        <taxon>Metazoa</taxon>
        <taxon>Ecdysozoa</taxon>
        <taxon>Arthropoda</taxon>
        <taxon>Chelicerata</taxon>
        <taxon>Arachnida</taxon>
        <taxon>Araneae</taxon>
        <taxon>Araneomorphae</taxon>
        <taxon>Entelegynae</taxon>
        <taxon>Araneoidea</taxon>
        <taxon>Araneidae</taxon>
        <taxon>Araneus</taxon>
    </lineage>
</organism>
<dbReference type="Proteomes" id="UP000499080">
    <property type="component" value="Unassembled WGS sequence"/>
</dbReference>